<comment type="caution">
    <text evidence="1">The sequence shown here is derived from an EMBL/GenBank/DDBJ whole genome shotgun (WGS) entry which is preliminary data.</text>
</comment>
<evidence type="ECO:0000313" key="1">
    <source>
        <dbReference type="EMBL" id="GJT98505.1"/>
    </source>
</evidence>
<evidence type="ECO:0000313" key="2">
    <source>
        <dbReference type="Proteomes" id="UP001151760"/>
    </source>
</evidence>
<reference evidence="1" key="2">
    <citation type="submission" date="2022-01" db="EMBL/GenBank/DDBJ databases">
        <authorList>
            <person name="Yamashiro T."/>
            <person name="Shiraishi A."/>
            <person name="Satake H."/>
            <person name="Nakayama K."/>
        </authorList>
    </citation>
    <scope>NUCLEOTIDE SEQUENCE</scope>
</reference>
<name>A0ABQ5IFL3_9ASTR</name>
<keyword evidence="2" id="KW-1185">Reference proteome</keyword>
<sequence length="194" mass="22708">MFEHINKFLEVVGLIKINGVSQDRFRLSILPISLAGATSEWFKNDCIGPLTAWEDLVEKSVQEFYQSSYDNEEIDAGEDDDPDDIADIFKIKGIGTYKEYELNNHVTRDLEGSWLDKGVPYQLCLSKLLFKFENAQLPWDDLDLPRLYYTRKDQQIRRIHQLDTTYRPFYSEQRIDVYSLNNVSVLPDNTVHYV</sequence>
<reference evidence="1" key="1">
    <citation type="journal article" date="2022" name="Int. J. Mol. Sci.">
        <title>Draft Genome of Tanacetum Coccineum: Genomic Comparison of Closely Related Tanacetum-Family Plants.</title>
        <authorList>
            <person name="Yamashiro T."/>
            <person name="Shiraishi A."/>
            <person name="Nakayama K."/>
            <person name="Satake H."/>
        </authorList>
    </citation>
    <scope>NUCLEOTIDE SEQUENCE</scope>
</reference>
<dbReference type="EMBL" id="BQNB010020682">
    <property type="protein sequence ID" value="GJT98505.1"/>
    <property type="molecule type" value="Genomic_DNA"/>
</dbReference>
<accession>A0ABQ5IFL3</accession>
<organism evidence="1 2">
    <name type="scientific">Tanacetum coccineum</name>
    <dbReference type="NCBI Taxonomy" id="301880"/>
    <lineage>
        <taxon>Eukaryota</taxon>
        <taxon>Viridiplantae</taxon>
        <taxon>Streptophyta</taxon>
        <taxon>Embryophyta</taxon>
        <taxon>Tracheophyta</taxon>
        <taxon>Spermatophyta</taxon>
        <taxon>Magnoliopsida</taxon>
        <taxon>eudicotyledons</taxon>
        <taxon>Gunneridae</taxon>
        <taxon>Pentapetalae</taxon>
        <taxon>asterids</taxon>
        <taxon>campanulids</taxon>
        <taxon>Asterales</taxon>
        <taxon>Asteraceae</taxon>
        <taxon>Asteroideae</taxon>
        <taxon>Anthemideae</taxon>
        <taxon>Anthemidinae</taxon>
        <taxon>Tanacetum</taxon>
    </lineage>
</organism>
<protein>
    <submittedName>
        <fullName evidence="1">Uncharacterized protein</fullName>
    </submittedName>
</protein>
<dbReference type="Proteomes" id="UP001151760">
    <property type="component" value="Unassembled WGS sequence"/>
</dbReference>
<proteinExistence type="predicted"/>
<gene>
    <name evidence="1" type="ORF">Tco_1094023</name>
</gene>